<dbReference type="Gene3D" id="3.20.20.450">
    <property type="entry name" value="EAL domain"/>
    <property type="match status" value="1"/>
</dbReference>
<feature type="domain" description="EAL" evidence="4">
    <location>
        <begin position="501"/>
        <end position="755"/>
    </location>
</feature>
<dbReference type="EMBL" id="JAOVZB010000005">
    <property type="protein sequence ID" value="MCV2403418.1"/>
    <property type="molecule type" value="Genomic_DNA"/>
</dbReference>
<organism evidence="6 7">
    <name type="scientific">Marinomonas sargassi</name>
    <dbReference type="NCBI Taxonomy" id="2984494"/>
    <lineage>
        <taxon>Bacteria</taxon>
        <taxon>Pseudomonadati</taxon>
        <taxon>Pseudomonadota</taxon>
        <taxon>Gammaproteobacteria</taxon>
        <taxon>Oceanospirillales</taxon>
        <taxon>Oceanospirillaceae</taxon>
        <taxon>Marinomonas</taxon>
    </lineage>
</organism>
<dbReference type="NCBIfam" id="TIGR00229">
    <property type="entry name" value="sensory_box"/>
    <property type="match status" value="2"/>
</dbReference>
<dbReference type="InterPro" id="IPR001633">
    <property type="entry name" value="EAL_dom"/>
</dbReference>
<dbReference type="Gene3D" id="3.30.70.270">
    <property type="match status" value="1"/>
</dbReference>
<dbReference type="InterPro" id="IPR000014">
    <property type="entry name" value="PAS"/>
</dbReference>
<evidence type="ECO:0000259" key="2">
    <source>
        <dbReference type="PROSITE" id="PS50112"/>
    </source>
</evidence>
<feature type="domain" description="PAC" evidence="3">
    <location>
        <begin position="262"/>
        <end position="315"/>
    </location>
</feature>
<dbReference type="Pfam" id="PF00990">
    <property type="entry name" value="GGDEF"/>
    <property type="match status" value="1"/>
</dbReference>
<dbReference type="Pfam" id="PF13426">
    <property type="entry name" value="PAS_9"/>
    <property type="match status" value="1"/>
</dbReference>
<comment type="caution">
    <text evidence="6">The sequence shown here is derived from an EMBL/GenBank/DDBJ whole genome shotgun (WGS) entry which is preliminary data.</text>
</comment>
<dbReference type="PROSITE" id="PS50112">
    <property type="entry name" value="PAS"/>
    <property type="match status" value="2"/>
</dbReference>
<dbReference type="Pfam" id="PF08447">
    <property type="entry name" value="PAS_3"/>
    <property type="match status" value="1"/>
</dbReference>
<evidence type="ECO:0000259" key="3">
    <source>
        <dbReference type="PROSITE" id="PS50113"/>
    </source>
</evidence>
<keyword evidence="1" id="KW-0472">Membrane</keyword>
<dbReference type="SUPFAM" id="SSF55073">
    <property type="entry name" value="Nucleotide cyclase"/>
    <property type="match status" value="1"/>
</dbReference>
<protein>
    <submittedName>
        <fullName evidence="6">EAL domain-containing protein</fullName>
    </submittedName>
</protein>
<sequence>MLSFIKEKWLKACLATIATSLILLFLLTFLDLHLGTSPSIFLVYLASSAPFLILTLIVCHDFRKYSNTANNILDNIDDGIIIKDEQGCFLYCNKAVADFYNTTVQEMLGKSDESFNKNTDQTNFFRDHLQSILGSFEKQEVQQSVTNVNTGKTYHFNAIKIPFKNSRNEKNVFILAKNITQIKADSDRKESRLKKVLDASEECLWEWNVQTNEVRFNRQWVQLTGIPESETAFEDFDNAIHDEDKPIVHSAIQTLIEKNTPFNIEFKMNQPNGNVIWVWDRARIAEYDDHGKPLWIVGITLDITQSKLAQKKIENLAYYDQLTGLANRTTLENELKKVTECKKQSESYSGLVFIDLDRFKLLNDSYGHFMGDILLKTIATRLTSMQLKGATITRFGGDEFAILLPFIHSDHQEAVKFTKQAGDAAIAEISKTAQLQSEGNDGLTIEYTITASAGGIVFKEDDISSSEALQLADMALYRAKADGGDRASVFDINMQESLRKNNELSLAMHNSVINRDFCIYLQPKQNQNEQLIGAEALVRWVHPKLGVLAPDAFIKMAEETNAILPIGNLVLERSCEQLKLWQLEESTQHLQLSVNLSAKQIWQSTFYQDIINIVEAYDIDHSKLILEVTESVLIQDVNDATEKLEKLRNYGIRISLDDFGTGYSSLNYLRSLPLDEIKIDRSFIQDVAQDTQAQVMVKSILDLAESFHLKVVSEGVETREQIEVLRKLGNTFYQGYFFSKPLPINEFHEKYLKNKES</sequence>
<dbReference type="InterPro" id="IPR000700">
    <property type="entry name" value="PAS-assoc_C"/>
</dbReference>
<evidence type="ECO:0000256" key="1">
    <source>
        <dbReference type="SAM" id="Phobius"/>
    </source>
</evidence>
<dbReference type="NCBIfam" id="TIGR00254">
    <property type="entry name" value="GGDEF"/>
    <property type="match status" value="1"/>
</dbReference>
<evidence type="ECO:0000313" key="6">
    <source>
        <dbReference type="EMBL" id="MCV2403418.1"/>
    </source>
</evidence>
<dbReference type="SMART" id="SM00091">
    <property type="entry name" value="PAS"/>
    <property type="match status" value="2"/>
</dbReference>
<dbReference type="PROSITE" id="PS50113">
    <property type="entry name" value="PAC"/>
    <property type="match status" value="1"/>
</dbReference>
<dbReference type="InterPro" id="IPR000160">
    <property type="entry name" value="GGDEF_dom"/>
</dbReference>
<dbReference type="Gene3D" id="3.30.450.20">
    <property type="entry name" value="PAS domain"/>
    <property type="match status" value="2"/>
</dbReference>
<dbReference type="SUPFAM" id="SSF141868">
    <property type="entry name" value="EAL domain-like"/>
    <property type="match status" value="1"/>
</dbReference>
<gene>
    <name evidence="6" type="ORF">OFY17_11065</name>
</gene>
<reference evidence="6 7" key="1">
    <citation type="submission" date="2022-10" db="EMBL/GenBank/DDBJ databases">
        <title>Marinomonas transparenta sp. nov. and Marinomonas sargassi sp. nov., isolated from marine alga (Sargassum natans (L.) Gaillon).</title>
        <authorList>
            <person name="Wang Y."/>
        </authorList>
    </citation>
    <scope>NUCLEOTIDE SEQUENCE [LARGE SCALE GENOMIC DNA]</scope>
    <source>
        <strain evidence="6 7">C2222</strain>
    </source>
</reference>
<name>A0ABT2YU54_9GAMM</name>
<dbReference type="InterPro" id="IPR043128">
    <property type="entry name" value="Rev_trsase/Diguanyl_cyclase"/>
</dbReference>
<dbReference type="RefSeq" id="WP_263530799.1">
    <property type="nucleotide sequence ID" value="NZ_JAOVZB010000005.1"/>
</dbReference>
<feature type="domain" description="PAS" evidence="2">
    <location>
        <begin position="65"/>
        <end position="111"/>
    </location>
</feature>
<evidence type="ECO:0000313" key="7">
    <source>
        <dbReference type="Proteomes" id="UP001209713"/>
    </source>
</evidence>
<proteinExistence type="predicted"/>
<keyword evidence="7" id="KW-1185">Reference proteome</keyword>
<dbReference type="SUPFAM" id="SSF55785">
    <property type="entry name" value="PYP-like sensor domain (PAS domain)"/>
    <property type="match status" value="2"/>
</dbReference>
<dbReference type="InterPro" id="IPR035965">
    <property type="entry name" value="PAS-like_dom_sf"/>
</dbReference>
<dbReference type="PANTHER" id="PTHR44757">
    <property type="entry name" value="DIGUANYLATE CYCLASE DGCP"/>
    <property type="match status" value="1"/>
</dbReference>
<keyword evidence="1" id="KW-1133">Transmembrane helix</keyword>
<dbReference type="Pfam" id="PF00563">
    <property type="entry name" value="EAL"/>
    <property type="match status" value="1"/>
</dbReference>
<dbReference type="PROSITE" id="PS50887">
    <property type="entry name" value="GGDEF"/>
    <property type="match status" value="1"/>
</dbReference>
<evidence type="ECO:0000259" key="4">
    <source>
        <dbReference type="PROSITE" id="PS50883"/>
    </source>
</evidence>
<dbReference type="InterPro" id="IPR029787">
    <property type="entry name" value="Nucleotide_cyclase"/>
</dbReference>
<dbReference type="CDD" id="cd01948">
    <property type="entry name" value="EAL"/>
    <property type="match status" value="1"/>
</dbReference>
<evidence type="ECO:0000259" key="5">
    <source>
        <dbReference type="PROSITE" id="PS50887"/>
    </source>
</evidence>
<keyword evidence="1" id="KW-0812">Transmembrane</keyword>
<feature type="domain" description="GGDEF" evidence="5">
    <location>
        <begin position="347"/>
        <end position="492"/>
    </location>
</feature>
<dbReference type="InterPro" id="IPR035919">
    <property type="entry name" value="EAL_sf"/>
</dbReference>
<accession>A0ABT2YU54</accession>
<dbReference type="CDD" id="cd01949">
    <property type="entry name" value="GGDEF"/>
    <property type="match status" value="1"/>
</dbReference>
<feature type="domain" description="PAS" evidence="2">
    <location>
        <begin position="189"/>
        <end position="259"/>
    </location>
</feature>
<dbReference type="PROSITE" id="PS50883">
    <property type="entry name" value="EAL"/>
    <property type="match status" value="1"/>
</dbReference>
<dbReference type="InterPro" id="IPR013655">
    <property type="entry name" value="PAS_fold_3"/>
</dbReference>
<dbReference type="Proteomes" id="UP001209713">
    <property type="component" value="Unassembled WGS sequence"/>
</dbReference>
<dbReference type="SMART" id="SM00052">
    <property type="entry name" value="EAL"/>
    <property type="match status" value="1"/>
</dbReference>
<dbReference type="PANTHER" id="PTHR44757:SF2">
    <property type="entry name" value="BIOFILM ARCHITECTURE MAINTENANCE PROTEIN MBAA"/>
    <property type="match status" value="1"/>
</dbReference>
<feature type="transmembrane region" description="Helical" evidence="1">
    <location>
        <begin position="12"/>
        <end position="34"/>
    </location>
</feature>
<dbReference type="CDD" id="cd00130">
    <property type="entry name" value="PAS"/>
    <property type="match status" value="2"/>
</dbReference>
<dbReference type="SMART" id="SM00267">
    <property type="entry name" value="GGDEF"/>
    <property type="match status" value="1"/>
</dbReference>
<dbReference type="InterPro" id="IPR052155">
    <property type="entry name" value="Biofilm_reg_signaling"/>
</dbReference>